<dbReference type="InterPro" id="IPR035952">
    <property type="entry name" value="Rhomboid-like_sf"/>
</dbReference>
<organism evidence="11">
    <name type="scientific">Illicium henryi</name>
    <dbReference type="NCBI Taxonomy" id="114516"/>
    <lineage>
        <taxon>Eukaryota</taxon>
        <taxon>Viridiplantae</taxon>
        <taxon>Streptophyta</taxon>
        <taxon>Embryophyta</taxon>
        <taxon>Tracheophyta</taxon>
        <taxon>Spermatophyta</taxon>
        <taxon>Magnoliopsida</taxon>
        <taxon>Austrobaileyales</taxon>
        <taxon>Schisandraceae</taxon>
        <taxon>Illicium</taxon>
    </lineage>
</organism>
<keyword evidence="6" id="KW-0809">Transit peptide</keyword>
<dbReference type="InterPro" id="IPR022764">
    <property type="entry name" value="Peptidase_S54_rhomboid_dom"/>
</dbReference>
<evidence type="ECO:0000256" key="3">
    <source>
        <dbReference type="ARBA" id="ARBA00022670"/>
    </source>
</evidence>
<evidence type="ECO:0000256" key="9">
    <source>
        <dbReference type="SAM" id="Phobius"/>
    </source>
</evidence>
<feature type="transmembrane region" description="Helical" evidence="9">
    <location>
        <begin position="158"/>
        <end position="177"/>
    </location>
</feature>
<keyword evidence="4 9" id="KW-0812">Transmembrane</keyword>
<comment type="subcellular location">
    <subcellularLocation>
        <location evidence="1">Membrane</location>
        <topology evidence="1">Multi-pass membrane protein</topology>
    </subcellularLocation>
</comment>
<dbReference type="PANTHER" id="PTHR43731:SF14">
    <property type="entry name" value="PRESENILIN-ASSOCIATED RHOMBOID-LIKE PROTEIN, MITOCHONDRIAL"/>
    <property type="match status" value="1"/>
</dbReference>
<dbReference type="AlphaFoldDB" id="A0A0A7E6G9"/>
<feature type="transmembrane region" description="Helical" evidence="9">
    <location>
        <begin position="248"/>
        <end position="267"/>
    </location>
</feature>
<dbReference type="GO" id="GO:0006508">
    <property type="term" value="P:proteolysis"/>
    <property type="evidence" value="ECO:0007669"/>
    <property type="project" value="UniProtKB-KW"/>
</dbReference>
<dbReference type="FunFam" id="1.20.1540.10:FF:000018">
    <property type="entry name" value="RHOMBOID-like protein 12, mitochondrial"/>
    <property type="match status" value="1"/>
</dbReference>
<evidence type="ECO:0000313" key="11">
    <source>
        <dbReference type="EMBL" id="AIY60679.1"/>
    </source>
</evidence>
<name>A0A0A7E6G9_9MAGN</name>
<evidence type="ECO:0000256" key="6">
    <source>
        <dbReference type="ARBA" id="ARBA00022946"/>
    </source>
</evidence>
<sequence>MQRFNVLAKNLRNSLKSCSFPETQLLETPSFSSICSWRSQQHNVSQRGYALFASRRFFTNIASNTHKSNLNRNLVYGAISSRVCFFRKIQKRYFLSKPVSYRRSFFPSADTVVLGLITANVGVFILWRIADRKFMVENFMISVNNIMSGRLHTLVTSAFSHIELGHLVANMFGLYLFGNTIGNMFGPKFLLKLYLAGAIGGSVFFVLHKLYMGKHDRNSWRAPGLGASGAVNAIILLDIFLFPKAVHYVNFIIPVPAIILGALLIGQDLWRATKGDSNISGAAHLGGALVAAIAYARIKKFRI</sequence>
<evidence type="ECO:0000259" key="10">
    <source>
        <dbReference type="Pfam" id="PF01694"/>
    </source>
</evidence>
<feature type="transmembrane region" description="Helical" evidence="9">
    <location>
        <begin position="220"/>
        <end position="241"/>
    </location>
</feature>
<comment type="similarity">
    <text evidence="2">Belongs to the peptidase S54 family.</text>
</comment>
<keyword evidence="7 9" id="KW-1133">Transmembrane helix</keyword>
<evidence type="ECO:0000256" key="7">
    <source>
        <dbReference type="ARBA" id="ARBA00022989"/>
    </source>
</evidence>
<dbReference type="PANTHER" id="PTHR43731">
    <property type="entry name" value="RHOMBOID PROTEASE"/>
    <property type="match status" value="1"/>
</dbReference>
<dbReference type="EMBL" id="KM823815">
    <property type="protein sequence ID" value="AIY60679.1"/>
    <property type="molecule type" value="mRNA"/>
</dbReference>
<dbReference type="Gene3D" id="1.20.1540.10">
    <property type="entry name" value="Rhomboid-like"/>
    <property type="match status" value="1"/>
</dbReference>
<dbReference type="SUPFAM" id="SSF144091">
    <property type="entry name" value="Rhomboid-like"/>
    <property type="match status" value="1"/>
</dbReference>
<feature type="transmembrane region" description="Helical" evidence="9">
    <location>
        <begin position="279"/>
        <end position="298"/>
    </location>
</feature>
<evidence type="ECO:0000256" key="4">
    <source>
        <dbReference type="ARBA" id="ARBA00022692"/>
    </source>
</evidence>
<evidence type="ECO:0000256" key="1">
    <source>
        <dbReference type="ARBA" id="ARBA00004141"/>
    </source>
</evidence>
<keyword evidence="5" id="KW-0378">Hydrolase</keyword>
<feature type="domain" description="Peptidase S54 rhomboid" evidence="10">
    <location>
        <begin position="149"/>
        <end position="294"/>
    </location>
</feature>
<reference evidence="11" key="1">
    <citation type="journal article" date="2014" name="New Phytol.">
        <title>Differential evolution of members of the rhomboid gene family with conservative and divergent patterns.</title>
        <authorList>
            <person name="Li Q."/>
            <person name="Zhang N."/>
            <person name="Zhang L."/>
            <person name="Ma H."/>
        </authorList>
    </citation>
    <scope>NUCLEOTIDE SEQUENCE</scope>
</reference>
<feature type="transmembrane region" description="Helical" evidence="9">
    <location>
        <begin position="111"/>
        <end position="130"/>
    </location>
</feature>
<evidence type="ECO:0000256" key="8">
    <source>
        <dbReference type="ARBA" id="ARBA00023136"/>
    </source>
</evidence>
<keyword evidence="3" id="KW-0645">Protease</keyword>
<evidence type="ECO:0000256" key="2">
    <source>
        <dbReference type="ARBA" id="ARBA00009045"/>
    </source>
</evidence>
<accession>A0A0A7E6G9</accession>
<dbReference type="GO" id="GO:0016020">
    <property type="term" value="C:membrane"/>
    <property type="evidence" value="ECO:0007669"/>
    <property type="project" value="UniProtKB-SubCell"/>
</dbReference>
<feature type="transmembrane region" description="Helical" evidence="9">
    <location>
        <begin position="189"/>
        <end position="208"/>
    </location>
</feature>
<evidence type="ECO:0000256" key="5">
    <source>
        <dbReference type="ARBA" id="ARBA00022801"/>
    </source>
</evidence>
<dbReference type="GO" id="GO:0004252">
    <property type="term" value="F:serine-type endopeptidase activity"/>
    <property type="evidence" value="ECO:0007669"/>
    <property type="project" value="InterPro"/>
</dbReference>
<dbReference type="Pfam" id="PF01694">
    <property type="entry name" value="Rhomboid"/>
    <property type="match status" value="1"/>
</dbReference>
<proteinExistence type="evidence at transcript level"/>
<keyword evidence="8 9" id="KW-0472">Membrane</keyword>
<protein>
    <submittedName>
        <fullName evidence="11">Rhomboid protein Illhe_PARL</fullName>
    </submittedName>
</protein>
<dbReference type="InterPro" id="IPR050925">
    <property type="entry name" value="Rhomboid_protease_S54"/>
</dbReference>